<name>A0A1C5ACF2_9ACTN</name>
<organism evidence="1 2">
    <name type="scientific">Micromonospora carbonacea</name>
    <dbReference type="NCBI Taxonomy" id="47853"/>
    <lineage>
        <taxon>Bacteria</taxon>
        <taxon>Bacillati</taxon>
        <taxon>Actinomycetota</taxon>
        <taxon>Actinomycetes</taxon>
        <taxon>Micromonosporales</taxon>
        <taxon>Micromonosporaceae</taxon>
        <taxon>Micromonospora</taxon>
    </lineage>
</organism>
<evidence type="ECO:0000313" key="2">
    <source>
        <dbReference type="Proteomes" id="UP000183585"/>
    </source>
</evidence>
<accession>A0A1C5ACF2</accession>
<reference evidence="2" key="1">
    <citation type="submission" date="2016-06" db="EMBL/GenBank/DDBJ databases">
        <authorList>
            <person name="Varghese N."/>
            <person name="Submissions Spin"/>
        </authorList>
    </citation>
    <scope>NUCLEOTIDE SEQUENCE [LARGE SCALE GENOMIC DNA]</scope>
    <source>
        <strain evidence="2">DSM 43168</strain>
    </source>
</reference>
<protein>
    <submittedName>
        <fullName evidence="1">Uncharacterized protein</fullName>
    </submittedName>
</protein>
<dbReference type="Proteomes" id="UP000183585">
    <property type="component" value="Unassembled WGS sequence"/>
</dbReference>
<sequence>MTTACGVWMAADFLARNDYEVTFRADGRVTAARDGITVLVPGVCGHDPADCPPLTPAQTIRLEAAA</sequence>
<dbReference type="EMBL" id="FMCT01000012">
    <property type="protein sequence ID" value="SCF42907.1"/>
    <property type="molecule type" value="Genomic_DNA"/>
</dbReference>
<dbReference type="RefSeq" id="WP_141723955.1">
    <property type="nucleotide sequence ID" value="NZ_FMCT01000012.1"/>
</dbReference>
<evidence type="ECO:0000313" key="1">
    <source>
        <dbReference type="EMBL" id="SCF42907.1"/>
    </source>
</evidence>
<keyword evidence="2" id="KW-1185">Reference proteome</keyword>
<gene>
    <name evidence="1" type="ORF">GA0070563_112153</name>
</gene>
<dbReference type="AlphaFoldDB" id="A0A1C5ACF2"/>
<proteinExistence type="predicted"/>